<proteinExistence type="predicted"/>
<accession>A0A183BVT4</accession>
<reference evidence="1" key="1">
    <citation type="submission" date="2014-05" db="EMBL/GenBank/DDBJ databases">
        <title>The genome and life-stage specific transcriptomes of Globodera pallida elucidate key aspects of plant parasitism by a cyst nematode.</title>
        <authorList>
            <person name="Cotton J.A."/>
            <person name="Lilley C.J."/>
            <person name="Jones L.M."/>
            <person name="Kikuchi T."/>
            <person name="Reid A.J."/>
            <person name="Thorpe P."/>
            <person name="Tsai I.J."/>
            <person name="Beasley H."/>
            <person name="Blok V."/>
            <person name="Cock P.J.A."/>
            <person name="Van den Akker S.E."/>
            <person name="Holroyd N."/>
            <person name="Hunt M."/>
            <person name="Mantelin S."/>
            <person name="Naghra H."/>
            <person name="Pain A."/>
            <person name="Palomares-Rius J.E."/>
            <person name="Zarowiecki M."/>
            <person name="Berriman M."/>
            <person name="Jones J.T."/>
            <person name="Urwin P.E."/>
        </authorList>
    </citation>
    <scope>NUCLEOTIDE SEQUENCE [LARGE SCALE GENOMIC DNA]</scope>
    <source>
        <strain evidence="1">Lindley</strain>
    </source>
</reference>
<evidence type="ECO:0000313" key="2">
    <source>
        <dbReference type="WBParaSite" id="GPLIN_000472200"/>
    </source>
</evidence>
<dbReference type="Proteomes" id="UP000050741">
    <property type="component" value="Unassembled WGS sequence"/>
</dbReference>
<protein>
    <submittedName>
        <fullName evidence="2">Helitron helicase</fullName>
    </submittedName>
</protein>
<name>A0A183BVT4_GLOPA</name>
<dbReference type="WBParaSite" id="GPLIN_000472200">
    <property type="protein sequence ID" value="GPLIN_000472200"/>
    <property type="gene ID" value="GPLIN_000472200"/>
</dbReference>
<evidence type="ECO:0000313" key="1">
    <source>
        <dbReference type="Proteomes" id="UP000050741"/>
    </source>
</evidence>
<reference evidence="2" key="2">
    <citation type="submission" date="2016-06" db="UniProtKB">
        <authorList>
            <consortium name="WormBaseParasite"/>
        </authorList>
    </citation>
    <scope>IDENTIFICATION</scope>
</reference>
<keyword evidence="1" id="KW-1185">Reference proteome</keyword>
<sequence>MKNSVAFNSIQFKSVHLFTTHWPAAVDFNRPPAAVRRPPPIQCNEIHRLFEAMISVKISILYTQFNGYQNKQKMAEQMCRIRAEQTVGDQIDALLAFLANERGEVYDSPMCLMRDCEGQTLDEGRSIEDGRYYLI</sequence>
<dbReference type="AlphaFoldDB" id="A0A183BVT4"/>
<organism evidence="1 2">
    <name type="scientific">Globodera pallida</name>
    <name type="common">Potato cyst nematode worm</name>
    <name type="synonym">Heterodera pallida</name>
    <dbReference type="NCBI Taxonomy" id="36090"/>
    <lineage>
        <taxon>Eukaryota</taxon>
        <taxon>Metazoa</taxon>
        <taxon>Ecdysozoa</taxon>
        <taxon>Nematoda</taxon>
        <taxon>Chromadorea</taxon>
        <taxon>Rhabditida</taxon>
        <taxon>Tylenchina</taxon>
        <taxon>Tylenchomorpha</taxon>
        <taxon>Tylenchoidea</taxon>
        <taxon>Heteroderidae</taxon>
        <taxon>Heteroderinae</taxon>
        <taxon>Globodera</taxon>
    </lineage>
</organism>